<dbReference type="PANTHER" id="PTHR21506">
    <property type="entry name" value="COMPONENT OF OLIGOMERIC GOLGI COMPLEX 6"/>
    <property type="match status" value="1"/>
</dbReference>
<dbReference type="Proteomes" id="UP000694843">
    <property type="component" value="Unplaced"/>
</dbReference>
<dbReference type="RefSeq" id="XP_018021181.1">
    <property type="nucleotide sequence ID" value="XM_018165692.2"/>
</dbReference>
<evidence type="ECO:0000256" key="3">
    <source>
        <dbReference type="ARBA" id="ARBA00011023"/>
    </source>
</evidence>
<evidence type="ECO:0000256" key="12">
    <source>
        <dbReference type="SAM" id="Coils"/>
    </source>
</evidence>
<keyword evidence="6 11" id="KW-0813">Transport</keyword>
<comment type="subunit">
    <text evidence="4">Component of the conserved oligomeric Golgi complex which is composed of eight different subunits and is required for normal Golgi morphology and localization.</text>
</comment>
<dbReference type="InterPro" id="IPR048368">
    <property type="entry name" value="COG6_N"/>
</dbReference>
<keyword evidence="8 11" id="KW-0333">Golgi apparatus</keyword>
<evidence type="ECO:0000256" key="8">
    <source>
        <dbReference type="ARBA" id="ARBA00023034"/>
    </source>
</evidence>
<dbReference type="AlphaFoldDB" id="A0A8B7P7Q6"/>
<dbReference type="GO" id="GO:0006891">
    <property type="term" value="P:intra-Golgi vesicle-mediated transport"/>
    <property type="evidence" value="ECO:0007669"/>
    <property type="project" value="UniProtKB-UniRule"/>
</dbReference>
<name>A0A8B7P7Q6_HYAAZ</name>
<dbReference type="Pfam" id="PF06419">
    <property type="entry name" value="COG6_N"/>
    <property type="match status" value="1"/>
</dbReference>
<comment type="similarity">
    <text evidence="3 11">Belongs to the COG6 family.</text>
</comment>
<evidence type="ECO:0000256" key="5">
    <source>
        <dbReference type="ARBA" id="ARBA00020973"/>
    </source>
</evidence>
<evidence type="ECO:0000259" key="14">
    <source>
        <dbReference type="Pfam" id="PF06419"/>
    </source>
</evidence>
<dbReference type="OMA" id="HSCLDFF"/>
<dbReference type="InterPro" id="IPR048369">
    <property type="entry name" value="COG6_C"/>
</dbReference>
<dbReference type="GO" id="GO:0015031">
    <property type="term" value="P:protein transport"/>
    <property type="evidence" value="ECO:0007669"/>
    <property type="project" value="UniProtKB-KW"/>
</dbReference>
<evidence type="ECO:0000259" key="15">
    <source>
        <dbReference type="Pfam" id="PF20653"/>
    </source>
</evidence>
<evidence type="ECO:0000256" key="7">
    <source>
        <dbReference type="ARBA" id="ARBA00022927"/>
    </source>
</evidence>
<evidence type="ECO:0000256" key="1">
    <source>
        <dbReference type="ARBA" id="ARBA00003627"/>
    </source>
</evidence>
<feature type="compositionally biased region" description="Polar residues" evidence="13">
    <location>
        <begin position="12"/>
        <end position="24"/>
    </location>
</feature>
<evidence type="ECO:0000256" key="4">
    <source>
        <dbReference type="ARBA" id="ARBA00011166"/>
    </source>
</evidence>
<feature type="domain" description="Conserved oligomeric complex COG6 N-terminal" evidence="14">
    <location>
        <begin position="51"/>
        <end position="164"/>
    </location>
</feature>
<dbReference type="InterPro" id="IPR010490">
    <property type="entry name" value="COG6"/>
</dbReference>
<evidence type="ECO:0000313" key="16">
    <source>
        <dbReference type="Proteomes" id="UP000694843"/>
    </source>
</evidence>
<dbReference type="OrthoDB" id="272987at2759"/>
<keyword evidence="9 11" id="KW-0472">Membrane</keyword>
<dbReference type="Pfam" id="PF20653">
    <property type="entry name" value="COG6_C"/>
    <property type="match status" value="1"/>
</dbReference>
<dbReference type="GeneID" id="108677471"/>
<feature type="region of interest" description="Disordered" evidence="13">
    <location>
        <begin position="353"/>
        <end position="372"/>
    </location>
</feature>
<feature type="region of interest" description="Disordered" evidence="13">
    <location>
        <begin position="1"/>
        <end position="24"/>
    </location>
</feature>
<comment type="function">
    <text evidence="1 11">Required for normal Golgi function.</text>
</comment>
<feature type="domain" description="Conserved Oligomeric Golgi complex subunit 6 C-terminal" evidence="15">
    <location>
        <begin position="195"/>
        <end position="670"/>
    </location>
</feature>
<gene>
    <name evidence="17" type="primary">LOC108677471</name>
</gene>
<evidence type="ECO:0000256" key="2">
    <source>
        <dbReference type="ARBA" id="ARBA00004395"/>
    </source>
</evidence>
<reference evidence="17" key="1">
    <citation type="submission" date="2025-08" db="UniProtKB">
        <authorList>
            <consortium name="RefSeq"/>
        </authorList>
    </citation>
    <scope>IDENTIFICATION</scope>
    <source>
        <tissue evidence="17">Whole organism</tissue>
    </source>
</reference>
<keyword evidence="16" id="KW-1185">Reference proteome</keyword>
<evidence type="ECO:0000256" key="13">
    <source>
        <dbReference type="SAM" id="MobiDB-lite"/>
    </source>
</evidence>
<comment type="subcellular location">
    <subcellularLocation>
        <location evidence="2 11">Golgi apparatus membrane</location>
        <topology evidence="2 11">Peripheral membrane protein</topology>
    </subcellularLocation>
</comment>
<dbReference type="PANTHER" id="PTHR21506:SF0">
    <property type="entry name" value="CONSERVED OLIGOMERIC GOLGI COMPLEX SUBUNIT 6"/>
    <property type="match status" value="1"/>
</dbReference>
<dbReference type="CTD" id="57511"/>
<sequence length="673" mass="72898">MVENKAGANGHLESQLSKDGQTTNPLSRKINKILETRIENDKAAVEALSELSLFFPENSMKARRNLRGQIEQRSVSINQEFVAALKLVKDAVDAIYDDVKIINSQCTEMKAKLQAAKAETKHLTEQTAKLHKQRTTLAMQQQVAAACARAFLLTPAEVALLQSSSPRIGPEFFAALDKTLAIKNNTKHLLQTGEQTTALEVLSHVSEVREAGVGALYRWLLQQARVSDVLTAALPTAMASLEDRPQLFRLVVEEWVVVRRGALSRNFLHSLTHLSPTHSPIELGAHSPTRYVGDMLAWLHQALAGEREVMGALFGGCKSLDVSAETSSSLASIAESVCRPLKTRIETMIVSGEPTRKRLPQDSSASPHRPHVSKKPVMLYKMRGLLQFYSNTIEQLTGAGLLVCALDELQQLCQKMFLAALQTQVEESCELLHAIPPSLAPSPTVTSLLTLLSDIITATTLSTLQHHDHAAEVVDLVVDPLLTALNAAVSGGGGAAVEAGVVEANVYLLNCCHLLHSTVSLLQTSNTPQKLQQIQGVTESAVSVLCEQQTAAVLMSLALLPMLGDLSAATAAGGVVGDTPLACRPYTSSSAVQHFLAKLDEFLSCPDAYQLPSMRHVVSAQHRQQCLHRCCTAVLHHYTALHTLVHTVPAAGYTAPHKLMPKTPDMIRALMVL</sequence>
<dbReference type="KEGG" id="hazt:108677471"/>
<evidence type="ECO:0000256" key="10">
    <source>
        <dbReference type="ARBA" id="ARBA00031348"/>
    </source>
</evidence>
<dbReference type="SMART" id="SM01087">
    <property type="entry name" value="COG6"/>
    <property type="match status" value="1"/>
</dbReference>
<dbReference type="GO" id="GO:0017119">
    <property type="term" value="C:Golgi transport complex"/>
    <property type="evidence" value="ECO:0007669"/>
    <property type="project" value="UniProtKB-UniRule"/>
</dbReference>
<evidence type="ECO:0000256" key="11">
    <source>
        <dbReference type="RuleBase" id="RU365075"/>
    </source>
</evidence>
<proteinExistence type="inferred from homology"/>
<evidence type="ECO:0000313" key="17">
    <source>
        <dbReference type="RefSeq" id="XP_018021181.1"/>
    </source>
</evidence>
<accession>A0A8B7P7Q6</accession>
<organism evidence="16 17">
    <name type="scientific">Hyalella azteca</name>
    <name type="common">Amphipod</name>
    <dbReference type="NCBI Taxonomy" id="294128"/>
    <lineage>
        <taxon>Eukaryota</taxon>
        <taxon>Metazoa</taxon>
        <taxon>Ecdysozoa</taxon>
        <taxon>Arthropoda</taxon>
        <taxon>Crustacea</taxon>
        <taxon>Multicrustacea</taxon>
        <taxon>Malacostraca</taxon>
        <taxon>Eumalacostraca</taxon>
        <taxon>Peracarida</taxon>
        <taxon>Amphipoda</taxon>
        <taxon>Senticaudata</taxon>
        <taxon>Talitrida</taxon>
        <taxon>Talitroidea</taxon>
        <taxon>Hyalellidae</taxon>
        <taxon>Hyalella</taxon>
    </lineage>
</organism>
<dbReference type="GO" id="GO:0000139">
    <property type="term" value="C:Golgi membrane"/>
    <property type="evidence" value="ECO:0007669"/>
    <property type="project" value="UniProtKB-SubCell"/>
</dbReference>
<keyword evidence="7 11" id="KW-0653">Protein transport</keyword>
<protein>
    <recommendedName>
        <fullName evidence="5 11">Conserved oligomeric Golgi complex subunit 6</fullName>
        <shortName evidence="11">COG complex subunit 6</shortName>
    </recommendedName>
    <alternativeName>
        <fullName evidence="10 11">Component of oligomeric Golgi complex 6</fullName>
    </alternativeName>
</protein>
<keyword evidence="12" id="KW-0175">Coiled coil</keyword>
<feature type="coiled-coil region" evidence="12">
    <location>
        <begin position="99"/>
        <end position="126"/>
    </location>
</feature>
<evidence type="ECO:0000256" key="6">
    <source>
        <dbReference type="ARBA" id="ARBA00022448"/>
    </source>
</evidence>
<evidence type="ECO:0000256" key="9">
    <source>
        <dbReference type="ARBA" id="ARBA00023136"/>
    </source>
</evidence>